<accession>A0A0R2BHD0</accession>
<keyword evidence="1" id="KW-0378">Hydrolase</keyword>
<protein>
    <submittedName>
        <fullName evidence="1">Gamma-glutamyl-gamma-aminobutyrate hydrolase</fullName>
    </submittedName>
</protein>
<dbReference type="PROSITE" id="PS51273">
    <property type="entry name" value="GATASE_TYPE_1"/>
    <property type="match status" value="1"/>
</dbReference>
<dbReference type="AlphaFoldDB" id="A0A0R2BHD0"/>
<evidence type="ECO:0000313" key="1">
    <source>
        <dbReference type="EMBL" id="KRM76948.1"/>
    </source>
</evidence>
<dbReference type="SUPFAM" id="SSF52317">
    <property type="entry name" value="Class I glutamine amidotransferase-like"/>
    <property type="match status" value="1"/>
</dbReference>
<dbReference type="PANTHER" id="PTHR43235">
    <property type="entry name" value="GLUTAMINE AMIDOTRANSFERASE PB2B2.05-RELATED"/>
    <property type="match status" value="1"/>
</dbReference>
<dbReference type="GO" id="GO:0005829">
    <property type="term" value="C:cytosol"/>
    <property type="evidence" value="ECO:0007669"/>
    <property type="project" value="TreeGrafter"/>
</dbReference>
<dbReference type="InterPro" id="IPR011697">
    <property type="entry name" value="Peptidase_C26"/>
</dbReference>
<evidence type="ECO:0000313" key="2">
    <source>
        <dbReference type="Proteomes" id="UP000051845"/>
    </source>
</evidence>
<gene>
    <name evidence="1" type="ORF">FC82_GL000744</name>
</gene>
<comment type="caution">
    <text evidence="1">The sequence shown here is derived from an EMBL/GenBank/DDBJ whole genome shotgun (WGS) entry which is preliminary data.</text>
</comment>
<organism evidence="1 2">
    <name type="scientific">Secundilactobacillus collinoides DSM 20515 = JCM 1123</name>
    <dbReference type="NCBI Taxonomy" id="1423733"/>
    <lineage>
        <taxon>Bacteria</taxon>
        <taxon>Bacillati</taxon>
        <taxon>Bacillota</taxon>
        <taxon>Bacilli</taxon>
        <taxon>Lactobacillales</taxon>
        <taxon>Lactobacillaceae</taxon>
        <taxon>Secundilactobacillus</taxon>
    </lineage>
</organism>
<sequence>MNKPLIIGIPAEAREFNNAIRNNVNQPDVAAIVKAGGVPIMIPTREPKLMASYIDLLDGLLVPGGPDVAPRFYVEEPHPKLGDTDALLDESGIQLVKLAVERNIPIMGICRGLQVINVALGGSLYQDIESQIDHPVQQHFQKAPMDQGTQHVSVEDDSLLSAALNGASPILVNSHHHQAVKKVSQALRVTATANDGVIEAVETRQTDLIAAVQWHPETMFQNNDQQMALFTSFMSRVAKWRQAREDGTAPIKIDLSED</sequence>
<dbReference type="InterPro" id="IPR029062">
    <property type="entry name" value="Class_I_gatase-like"/>
</dbReference>
<dbReference type="GO" id="GO:0016811">
    <property type="term" value="F:hydrolase activity, acting on carbon-nitrogen (but not peptide) bonds, in linear amides"/>
    <property type="evidence" value="ECO:0007669"/>
    <property type="project" value="InterPro"/>
</dbReference>
<reference evidence="1 2" key="1">
    <citation type="journal article" date="2015" name="Genome Announc.">
        <title>Expanding the biotechnology potential of lactobacilli through comparative genomics of 213 strains and associated genera.</title>
        <authorList>
            <person name="Sun Z."/>
            <person name="Harris H.M."/>
            <person name="McCann A."/>
            <person name="Guo C."/>
            <person name="Argimon S."/>
            <person name="Zhang W."/>
            <person name="Yang X."/>
            <person name="Jeffery I.B."/>
            <person name="Cooney J.C."/>
            <person name="Kagawa T.F."/>
            <person name="Liu W."/>
            <person name="Song Y."/>
            <person name="Salvetti E."/>
            <person name="Wrobel A."/>
            <person name="Rasinkangas P."/>
            <person name="Parkhill J."/>
            <person name="Rea M.C."/>
            <person name="O'Sullivan O."/>
            <person name="Ritari J."/>
            <person name="Douillard F.P."/>
            <person name="Paul Ross R."/>
            <person name="Yang R."/>
            <person name="Briner A.E."/>
            <person name="Felis G.E."/>
            <person name="de Vos W.M."/>
            <person name="Barrangou R."/>
            <person name="Klaenhammer T.R."/>
            <person name="Caufield P.W."/>
            <person name="Cui Y."/>
            <person name="Zhang H."/>
            <person name="O'Toole P.W."/>
        </authorList>
    </citation>
    <scope>NUCLEOTIDE SEQUENCE [LARGE SCALE GENOMIC DNA]</scope>
    <source>
        <strain evidence="1 2">DSM 20515</strain>
    </source>
</reference>
<dbReference type="Gene3D" id="3.40.50.880">
    <property type="match status" value="1"/>
</dbReference>
<dbReference type="EMBL" id="AYYR01000015">
    <property type="protein sequence ID" value="KRM76948.1"/>
    <property type="molecule type" value="Genomic_DNA"/>
</dbReference>
<dbReference type="RefSeq" id="WP_056996311.1">
    <property type="nucleotide sequence ID" value="NZ_AYYR01000015.1"/>
</dbReference>
<dbReference type="Proteomes" id="UP000051845">
    <property type="component" value="Unassembled WGS sequence"/>
</dbReference>
<proteinExistence type="predicted"/>
<dbReference type="PANTHER" id="PTHR43235:SF1">
    <property type="entry name" value="GLUTAMINE AMIDOTRANSFERASE PB2B2.05-RELATED"/>
    <property type="match status" value="1"/>
</dbReference>
<dbReference type="PATRIC" id="fig|1423733.4.peg.776"/>
<dbReference type="CDD" id="cd01745">
    <property type="entry name" value="GATase1_2"/>
    <property type="match status" value="1"/>
</dbReference>
<dbReference type="InterPro" id="IPR044668">
    <property type="entry name" value="PuuD-like"/>
</dbReference>
<name>A0A0R2BHD0_SECCO</name>
<dbReference type="Pfam" id="PF07722">
    <property type="entry name" value="Peptidase_C26"/>
    <property type="match status" value="1"/>
</dbReference>